<feature type="repeat" description="ANK" evidence="3">
    <location>
        <begin position="277"/>
        <end position="309"/>
    </location>
</feature>
<evidence type="ECO:0000313" key="5">
    <source>
        <dbReference type="Proteomes" id="UP000624404"/>
    </source>
</evidence>
<dbReference type="Pfam" id="PF13637">
    <property type="entry name" value="Ank_4"/>
    <property type="match status" value="1"/>
</dbReference>
<feature type="repeat" description="ANK" evidence="3">
    <location>
        <begin position="346"/>
        <end position="378"/>
    </location>
</feature>
<dbReference type="Pfam" id="PF12796">
    <property type="entry name" value="Ank_2"/>
    <property type="match status" value="2"/>
</dbReference>
<evidence type="ECO:0000313" key="4">
    <source>
        <dbReference type="EMBL" id="CAD6442159.1"/>
    </source>
</evidence>
<evidence type="ECO:0000256" key="3">
    <source>
        <dbReference type="PROSITE-ProRule" id="PRU00023"/>
    </source>
</evidence>
<dbReference type="PRINTS" id="PR01415">
    <property type="entry name" value="ANKYRIN"/>
</dbReference>
<reference evidence="4" key="1">
    <citation type="submission" date="2020-10" db="EMBL/GenBank/DDBJ databases">
        <authorList>
            <person name="Kusch S."/>
        </authorList>
    </citation>
    <scope>NUCLEOTIDE SEQUENCE</scope>
    <source>
        <strain evidence="4">SwB9</strain>
    </source>
</reference>
<dbReference type="InterPro" id="IPR036770">
    <property type="entry name" value="Ankyrin_rpt-contain_sf"/>
</dbReference>
<dbReference type="Gene3D" id="1.25.40.20">
    <property type="entry name" value="Ankyrin repeat-containing domain"/>
    <property type="match status" value="5"/>
</dbReference>
<dbReference type="SMART" id="SM00248">
    <property type="entry name" value="ANK"/>
    <property type="match status" value="12"/>
</dbReference>
<dbReference type="Pfam" id="PF00023">
    <property type="entry name" value="Ank"/>
    <property type="match status" value="1"/>
</dbReference>
<dbReference type="Proteomes" id="UP000624404">
    <property type="component" value="Unassembled WGS sequence"/>
</dbReference>
<evidence type="ECO:0000256" key="2">
    <source>
        <dbReference type="ARBA" id="ARBA00023043"/>
    </source>
</evidence>
<name>A0A8H2VNT8_9HELO</name>
<sequence length="742" mass="81161">MTTLDFPNQKVHAENDTSNSLVLANKKNMTELHIMFNKLEILDDPELQPFGPKTVLLLISAASIDQLNNTLIDGRRLLHITLSLKQDQLSQALLDRGIDAISLDEGNPPRTALEMLCIYGSRDKKLIGKILSNHADKTALSARGSTMLHLACFNNQISVPEEVLLAGWKADILSRDGQPLILAGVQSGDTRIVSLLLQYGCILLDQYISPSNLVFSLAYASNSLLCEFLHEHGINDWHQKTKLEFRGHFIPGISMMEIDDYPALSSGTRQQFLTEIEDVTPLHSASYRGTKEIVQYALDIGSKSDLNLTASFGTTPLFLAIYGIQHDTIELLLSYSATTSELYGPRKLTPLHLAVVVGNELVVKSLLQYGADAQARDGAELTPSMIALDLVYESIAKILAITPAKLPPSAPVCSDSNILAGATEPVGGNNPLLKAFVTNSHKEIIHYLLDNGASLDGVVTCTKPIVTARFTPLHQAAMLGDEQIMEKILKLGKPTTHQKVYPLHIAAYNCHFACVRLLLNHDLEGKCGVDVKTSLAQPRCLAEAQMVIKHIGVVKGICGTALHYYSWENHVNTIKELLRAGADPNTQEMKGKTPLHIAAENGQHQACQIVEDMINQDASIDILLEDGGDLLHYACCFGNTEIVEILIAAGLNINWAALAPMWVYRISPLKIHKKWYQSFVECETKEDGTMAIIGSLVKATQVDPSDPSKIMLTKKEAIAIPSYSHLPGTKLQATPPITCLSS</sequence>
<feature type="repeat" description="ANK" evidence="3">
    <location>
        <begin position="560"/>
        <end position="589"/>
    </location>
</feature>
<keyword evidence="5" id="KW-1185">Reference proteome</keyword>
<feature type="repeat" description="ANK" evidence="3">
    <location>
        <begin position="626"/>
        <end position="654"/>
    </location>
</feature>
<dbReference type="PANTHER" id="PTHR24198:SF165">
    <property type="entry name" value="ANKYRIN REPEAT-CONTAINING PROTEIN-RELATED"/>
    <property type="match status" value="1"/>
</dbReference>
<comment type="caution">
    <text evidence="4">The sequence shown here is derived from an EMBL/GenBank/DDBJ whole genome shotgun (WGS) entry which is preliminary data.</text>
</comment>
<keyword evidence="2 3" id="KW-0040">ANK repeat</keyword>
<gene>
    <name evidence="4" type="ORF">SCLTRI_LOCUS1951</name>
</gene>
<dbReference type="OrthoDB" id="1577640at2759"/>
<dbReference type="SUPFAM" id="SSF48403">
    <property type="entry name" value="Ankyrin repeat"/>
    <property type="match status" value="2"/>
</dbReference>
<dbReference type="EMBL" id="CAJHIA010000007">
    <property type="protein sequence ID" value="CAD6442159.1"/>
    <property type="molecule type" value="Genomic_DNA"/>
</dbReference>
<dbReference type="InterPro" id="IPR002110">
    <property type="entry name" value="Ankyrin_rpt"/>
</dbReference>
<organism evidence="4 5">
    <name type="scientific">Sclerotinia trifoliorum</name>
    <dbReference type="NCBI Taxonomy" id="28548"/>
    <lineage>
        <taxon>Eukaryota</taxon>
        <taxon>Fungi</taxon>
        <taxon>Dikarya</taxon>
        <taxon>Ascomycota</taxon>
        <taxon>Pezizomycotina</taxon>
        <taxon>Leotiomycetes</taxon>
        <taxon>Helotiales</taxon>
        <taxon>Sclerotiniaceae</taxon>
        <taxon>Sclerotinia</taxon>
    </lineage>
</organism>
<proteinExistence type="predicted"/>
<dbReference type="PANTHER" id="PTHR24198">
    <property type="entry name" value="ANKYRIN REPEAT AND PROTEIN KINASE DOMAIN-CONTAINING PROTEIN"/>
    <property type="match status" value="1"/>
</dbReference>
<evidence type="ECO:0000256" key="1">
    <source>
        <dbReference type="ARBA" id="ARBA00022737"/>
    </source>
</evidence>
<keyword evidence="1" id="KW-0677">Repeat</keyword>
<feature type="repeat" description="ANK" evidence="3">
    <location>
        <begin position="590"/>
        <end position="625"/>
    </location>
</feature>
<dbReference type="PROSITE" id="PS50297">
    <property type="entry name" value="ANK_REP_REGION"/>
    <property type="match status" value="3"/>
</dbReference>
<accession>A0A8H2VNT8</accession>
<dbReference type="AlphaFoldDB" id="A0A8H2VNT8"/>
<dbReference type="PROSITE" id="PS50088">
    <property type="entry name" value="ANK_REPEAT"/>
    <property type="match status" value="5"/>
</dbReference>
<protein>
    <submittedName>
        <fullName evidence="4">F1d0f2e1-c34e-4c60-9e21-5772c0f7bc74</fullName>
    </submittedName>
</protein>